<feature type="transmembrane region" description="Helical" evidence="7">
    <location>
        <begin position="20"/>
        <end position="38"/>
    </location>
</feature>
<evidence type="ECO:0000256" key="6">
    <source>
        <dbReference type="ARBA" id="ARBA00023136"/>
    </source>
</evidence>
<accession>A0A2K9EFP9</accession>
<dbReference type="InterPro" id="IPR042196">
    <property type="entry name" value="FHIPEP_4"/>
</dbReference>
<dbReference type="OrthoDB" id="9759185at2"/>
<protein>
    <submittedName>
        <fullName evidence="8">Flagellar biosynthesis protein FlhA</fullName>
    </submittedName>
</protein>
<dbReference type="InterPro" id="IPR042194">
    <property type="entry name" value="FHIPEP_1"/>
</dbReference>
<dbReference type="Gene3D" id="3.40.30.60">
    <property type="entry name" value="FHIPEP family, domain 1"/>
    <property type="match status" value="1"/>
</dbReference>
<dbReference type="InterPro" id="IPR042193">
    <property type="entry name" value="FHIPEP_3"/>
</dbReference>
<dbReference type="KEGG" id="paro:CUV01_10510"/>
<feature type="transmembrane region" description="Helical" evidence="7">
    <location>
        <begin position="115"/>
        <end position="138"/>
    </location>
</feature>
<sequence length="699" mass="74357">MTQISAVARRQDTERASTPLIVTGAMVLIVISLVVPLPPGLLDFGIALSIATATLVLVMAALVERPTDFQAFPVLLLVSLIIRLSLNVSSTRLILAEGHTGTDAAGQVISGFADFVAGGSLLVGLTVFAVISVVNFMVITKGSGRMAEVSARFALDSLPGKQLAIDGDLSSGAISHEEAKQRRIAEQREISFFGSLDGASKFVKGDAVAGIVITLINLLVGLSVGILVHGMPVSAALSTYSHLTIGDGLVSQIPSLITSMAAALLLSRGGATETTAKLISHEFMARWHGPAVVAGAMTLMSFVPGMPRLLFLSIAAALALLALHIARRDPALANDLPEVAGPDEAETQARIGDLLDTDEISVEIGTELVLTALDQSRGLGTRIGNLRIHIARHYGLILPDVRITDNPELAGGEYQIRVQGVIRGRGSLRSDQVLALGPDEVLSNLPGAVVREPVYGSPARWLPTDQQEEASMAGATVVSPMEIISTHLMEVVRSNLAALMTMAAMQRQIEELKSLSDPSRAERHRLYFDSMLPEKVAPDMLLAVLRALLTESISIRNLPLIVDALYEYRGVDNPEMIYELVRKRLRDQITQQLRDGSGVLSVIQLHPGWESEFVQVETENARGGGGALTPALAQKFAAAAKQTIASVNTRGDAVVAAPDHRRRAVRNILNANGVPIPVLSLDEIDPGTELRLIGTIEAA</sequence>
<keyword evidence="3" id="KW-1003">Cell membrane</keyword>
<evidence type="ECO:0000313" key="9">
    <source>
        <dbReference type="Proteomes" id="UP000233742"/>
    </source>
</evidence>
<evidence type="ECO:0000256" key="5">
    <source>
        <dbReference type="ARBA" id="ARBA00022989"/>
    </source>
</evidence>
<dbReference type="PRINTS" id="PR00949">
    <property type="entry name" value="TYPE3IMAPROT"/>
</dbReference>
<dbReference type="Pfam" id="PF00771">
    <property type="entry name" value="FHIPEP"/>
    <property type="match status" value="1"/>
</dbReference>
<feature type="transmembrane region" description="Helical" evidence="7">
    <location>
        <begin position="75"/>
        <end position="95"/>
    </location>
</feature>
<dbReference type="EMBL" id="CP025408">
    <property type="protein sequence ID" value="AUH33763.1"/>
    <property type="molecule type" value="Genomic_DNA"/>
</dbReference>
<reference evidence="8 9" key="1">
    <citation type="submission" date="2017-12" db="EMBL/GenBank/DDBJ databases">
        <authorList>
            <person name="Hurst M.R.H."/>
        </authorList>
    </citation>
    <scope>NUCLEOTIDE SEQUENCE [LARGE SCALE GENOMIC DNA]</scope>
    <source>
        <strain evidence="8 9">BM15</strain>
    </source>
</reference>
<keyword evidence="5 7" id="KW-1133">Transmembrane helix</keyword>
<organism evidence="8 9">
    <name type="scientific">Paracoccus tegillarcae</name>
    <dbReference type="NCBI Taxonomy" id="1529068"/>
    <lineage>
        <taxon>Bacteria</taxon>
        <taxon>Pseudomonadati</taxon>
        <taxon>Pseudomonadota</taxon>
        <taxon>Alphaproteobacteria</taxon>
        <taxon>Rhodobacterales</taxon>
        <taxon>Paracoccaceae</taxon>
        <taxon>Paracoccus</taxon>
    </lineage>
</organism>
<dbReference type="PANTHER" id="PTHR30161:SF1">
    <property type="entry name" value="FLAGELLAR BIOSYNTHESIS PROTEIN FLHA-RELATED"/>
    <property type="match status" value="1"/>
</dbReference>
<keyword evidence="9" id="KW-1185">Reference proteome</keyword>
<comment type="subcellular location">
    <subcellularLocation>
        <location evidence="1">Cell membrane</location>
        <topology evidence="1">Multi-pass membrane protein</topology>
    </subcellularLocation>
</comment>
<dbReference type="Proteomes" id="UP000233742">
    <property type="component" value="Chromosome"/>
</dbReference>
<name>A0A2K9EFP9_9RHOB</name>
<evidence type="ECO:0000256" key="7">
    <source>
        <dbReference type="SAM" id="Phobius"/>
    </source>
</evidence>
<comment type="similarity">
    <text evidence="2">Belongs to the FHIPEP (flagella/HR/invasion proteins export pore) family.</text>
</comment>
<feature type="transmembrane region" description="Helical" evidence="7">
    <location>
        <begin position="44"/>
        <end position="63"/>
    </location>
</feature>
<feature type="transmembrane region" description="Helical" evidence="7">
    <location>
        <begin position="207"/>
        <end position="229"/>
    </location>
</feature>
<evidence type="ECO:0000256" key="3">
    <source>
        <dbReference type="ARBA" id="ARBA00022475"/>
    </source>
</evidence>
<feature type="transmembrane region" description="Helical" evidence="7">
    <location>
        <begin position="249"/>
        <end position="266"/>
    </location>
</feature>
<gene>
    <name evidence="8" type="ORF">CUV01_10510</name>
</gene>
<keyword evidence="6 7" id="KW-0472">Membrane</keyword>
<dbReference type="RefSeq" id="WP_101460429.1">
    <property type="nucleotide sequence ID" value="NZ_CP025408.1"/>
</dbReference>
<dbReference type="GO" id="GO:0009306">
    <property type="term" value="P:protein secretion"/>
    <property type="evidence" value="ECO:0007669"/>
    <property type="project" value="InterPro"/>
</dbReference>
<dbReference type="GO" id="GO:0044780">
    <property type="term" value="P:bacterial-type flagellum assembly"/>
    <property type="evidence" value="ECO:0007669"/>
    <property type="project" value="TreeGrafter"/>
</dbReference>
<keyword evidence="8" id="KW-0966">Cell projection</keyword>
<dbReference type="PIRSF" id="PIRSF005419">
    <property type="entry name" value="FlhA"/>
    <property type="match status" value="1"/>
</dbReference>
<evidence type="ECO:0000256" key="4">
    <source>
        <dbReference type="ARBA" id="ARBA00022692"/>
    </source>
</evidence>
<evidence type="ECO:0000256" key="2">
    <source>
        <dbReference type="ARBA" id="ARBA00008835"/>
    </source>
</evidence>
<dbReference type="PANTHER" id="PTHR30161">
    <property type="entry name" value="FLAGELLAR EXPORT PROTEIN, MEMBRANE FLHA SUBUNIT-RELATED"/>
    <property type="match status" value="1"/>
</dbReference>
<dbReference type="AlphaFoldDB" id="A0A2K9EFP9"/>
<dbReference type="Gene3D" id="3.40.50.12790">
    <property type="entry name" value="FHIPEP family, domain 4"/>
    <property type="match status" value="1"/>
</dbReference>
<evidence type="ECO:0000313" key="8">
    <source>
        <dbReference type="EMBL" id="AUH33763.1"/>
    </source>
</evidence>
<keyword evidence="8" id="KW-0282">Flagellum</keyword>
<dbReference type="Gene3D" id="1.10.8.540">
    <property type="entry name" value="FHIPEP family, domain 3"/>
    <property type="match status" value="1"/>
</dbReference>
<dbReference type="InterPro" id="IPR001712">
    <property type="entry name" value="T3SS_FHIPEP"/>
</dbReference>
<keyword evidence="8" id="KW-0969">Cilium</keyword>
<evidence type="ECO:0000256" key="1">
    <source>
        <dbReference type="ARBA" id="ARBA00004651"/>
    </source>
</evidence>
<proteinExistence type="inferred from homology"/>
<feature type="transmembrane region" description="Helical" evidence="7">
    <location>
        <begin position="309"/>
        <end position="326"/>
    </location>
</feature>
<dbReference type="GO" id="GO:0005886">
    <property type="term" value="C:plasma membrane"/>
    <property type="evidence" value="ECO:0007669"/>
    <property type="project" value="UniProtKB-SubCell"/>
</dbReference>
<keyword evidence="4 7" id="KW-0812">Transmembrane</keyword>